<dbReference type="PANTHER" id="PTHR21584:SF10">
    <property type="entry name" value="G2 AND S PHASE-EXPRESSED PROTEIN 1"/>
    <property type="match status" value="1"/>
</dbReference>
<accession>W5NGP9</accession>
<dbReference type="GO" id="GO:0008017">
    <property type="term" value="F:microtubule binding"/>
    <property type="evidence" value="ECO:0000318"/>
    <property type="project" value="GO_Central"/>
</dbReference>
<keyword evidence="3" id="KW-0597">Phosphoprotein</keyword>
<feature type="compositionally biased region" description="Low complexity" evidence="5">
    <location>
        <begin position="312"/>
        <end position="329"/>
    </location>
</feature>
<evidence type="ECO:0000313" key="8">
    <source>
        <dbReference type="Proteomes" id="UP000018468"/>
    </source>
</evidence>
<feature type="compositionally biased region" description="Polar residues" evidence="5">
    <location>
        <begin position="336"/>
        <end position="358"/>
    </location>
</feature>
<proteinExistence type="predicted"/>
<dbReference type="InParanoid" id="W5NGP9"/>
<reference evidence="7" key="3">
    <citation type="submission" date="2025-09" db="UniProtKB">
        <authorList>
            <consortium name="Ensembl"/>
        </authorList>
    </citation>
    <scope>IDENTIFICATION</scope>
</reference>
<feature type="region of interest" description="Disordered" evidence="5">
    <location>
        <begin position="170"/>
        <end position="226"/>
    </location>
</feature>
<dbReference type="AlphaFoldDB" id="W5NGP9"/>
<dbReference type="eggNOG" id="ENOG502QW86">
    <property type="taxonomic scope" value="Eukaryota"/>
</dbReference>
<feature type="region of interest" description="Disordered" evidence="5">
    <location>
        <begin position="446"/>
        <end position="465"/>
    </location>
</feature>
<dbReference type="InterPro" id="IPR026657">
    <property type="entry name" value="DDA3/GTSE-1"/>
</dbReference>
<dbReference type="GO" id="GO:0005881">
    <property type="term" value="C:cytoplasmic microtubule"/>
    <property type="evidence" value="ECO:0000318"/>
    <property type="project" value="GO_Central"/>
</dbReference>
<protein>
    <submittedName>
        <fullName evidence="7">G2 and S-phase expressed 1</fullName>
    </submittedName>
</protein>
<feature type="region of interest" description="Disordered" evidence="5">
    <location>
        <begin position="290"/>
        <end position="370"/>
    </location>
</feature>
<evidence type="ECO:0000259" key="6">
    <source>
        <dbReference type="Pfam" id="PF15259"/>
    </source>
</evidence>
<dbReference type="EMBL" id="AHAT01020984">
    <property type="status" value="NOT_ANNOTATED_CDS"/>
    <property type="molecule type" value="Genomic_DNA"/>
</dbReference>
<dbReference type="GeneTree" id="ENSGT00940000154189"/>
<dbReference type="CDD" id="cd21864">
    <property type="entry name" value="GTSE1_CTD"/>
    <property type="match status" value="1"/>
</dbReference>
<organism evidence="7 8">
    <name type="scientific">Lepisosteus oculatus</name>
    <name type="common">Spotted gar</name>
    <dbReference type="NCBI Taxonomy" id="7918"/>
    <lineage>
        <taxon>Eukaryota</taxon>
        <taxon>Metazoa</taxon>
        <taxon>Chordata</taxon>
        <taxon>Craniata</taxon>
        <taxon>Vertebrata</taxon>
        <taxon>Euteleostomi</taxon>
        <taxon>Actinopterygii</taxon>
        <taxon>Neopterygii</taxon>
        <taxon>Holostei</taxon>
        <taxon>Semionotiformes</taxon>
        <taxon>Lepisosteidae</taxon>
        <taxon>Lepisosteus</taxon>
    </lineage>
</organism>
<dbReference type="Pfam" id="PF15259">
    <property type="entry name" value="GTSE1_N"/>
    <property type="match status" value="1"/>
</dbReference>
<feature type="compositionally biased region" description="Polar residues" evidence="5">
    <location>
        <begin position="400"/>
        <end position="412"/>
    </location>
</feature>
<dbReference type="InterPro" id="IPR032768">
    <property type="entry name" value="GTSE1_N"/>
</dbReference>
<evidence type="ECO:0000313" key="7">
    <source>
        <dbReference type="Ensembl" id="ENSLOCP00000019808.1"/>
    </source>
</evidence>
<feature type="compositionally biased region" description="Polar residues" evidence="5">
    <location>
        <begin position="170"/>
        <end position="185"/>
    </location>
</feature>
<evidence type="ECO:0000256" key="2">
    <source>
        <dbReference type="ARBA" id="ARBA00022490"/>
    </source>
</evidence>
<evidence type="ECO:0000256" key="1">
    <source>
        <dbReference type="ARBA" id="ARBA00004245"/>
    </source>
</evidence>
<feature type="region of interest" description="Disordered" evidence="5">
    <location>
        <begin position="388"/>
        <end position="412"/>
    </location>
</feature>
<dbReference type="Bgee" id="ENSLOCG00000016073">
    <property type="expression patterns" value="Expressed in ovary and 8 other cell types or tissues"/>
</dbReference>
<keyword evidence="4" id="KW-0206">Cytoskeleton</keyword>
<sequence>MLKMNNSFFLDFVLLTDERFDFDISLSPASGNGDDENDDEVFVGPVCHKEKCVAAGIKVQVKEKENCQMEQSDECANWSPLTGDKFVEIFKEAHLLARQFEKSIDSTHKKELNGGKNEVVEKFVEDSKSKINIFNTPKNAALSPIKRETFCVQDSPLQQLPPVVQRRLLGSNSAKSPSQKTSSGHSPARLCKNQGQKQNLGRKAALSNGHTSRVLPSRPLAPAVSGQNIRGHLAVEKKAVLKHSPTRGCYSGADSSEDLHSNNITTASNVSETSLKSSILEKKNVPVPKKNSCVLRLKENRSTGGEKRNKTSSSSSSSVSSLNSSLSISPLGNGKPNASVNLMNKTKTRISSNVNGQQPPLAGGKLSMSSQLKKSVVLPSKLVKSTSLNKLSTPLKKQHSTNPHQTPAKTNADRLSSLPSMLHSSTQNKTESGVKRSPKLKEFIAPTPTGYIKGPHPSGVSSPENASRIMKPKRLMSCADSFQILNLPAKSVLAMSKLRRSSALPTPVKRRVSGIPAPTPKSATRRSVFSLTSLGSRQYHLLGTYTINFSFYFHTLFSSPLQAKETPQKVNLPSSSEPVKEPYYLSPIPLCSLDFSPEKPVKPDASAKAVSPQTPAQTSVKNCDETSANIAVQSPDIPEDFSKSADKILLIEVDAPPPVRLEDRPLIDLSNTLDLIKLVPIKPAEHGQLIDLSSPLITLSPVARKENKMDSPLIKF</sequence>
<feature type="domain" description="G2 and S phase-expressed protein 1 N-terminal" evidence="6">
    <location>
        <begin position="13"/>
        <end position="155"/>
    </location>
</feature>
<evidence type="ECO:0000256" key="5">
    <source>
        <dbReference type="SAM" id="MobiDB-lite"/>
    </source>
</evidence>
<feature type="compositionally biased region" description="Basic and acidic residues" evidence="5">
    <location>
        <begin position="296"/>
        <end position="309"/>
    </location>
</feature>
<evidence type="ECO:0000256" key="3">
    <source>
        <dbReference type="ARBA" id="ARBA00022553"/>
    </source>
</evidence>
<dbReference type="GO" id="GO:0015630">
    <property type="term" value="C:microtubule cytoskeleton"/>
    <property type="evidence" value="ECO:0000318"/>
    <property type="project" value="GO_Central"/>
</dbReference>
<name>W5NGP9_LEPOC</name>
<keyword evidence="2" id="KW-0963">Cytoplasm</keyword>
<dbReference type="OMA" id="MTPKMMP"/>
<comment type="subcellular location">
    <subcellularLocation>
        <location evidence="1">Cytoplasm</location>
        <location evidence="1">Cytoskeleton</location>
    </subcellularLocation>
</comment>
<reference evidence="7" key="2">
    <citation type="submission" date="2025-08" db="UniProtKB">
        <authorList>
            <consortium name="Ensembl"/>
        </authorList>
    </citation>
    <scope>IDENTIFICATION</scope>
</reference>
<dbReference type="HOGENOM" id="CLU_029014_0_0_1"/>
<dbReference type="Ensembl" id="ENSLOCT00000019841.1">
    <property type="protein sequence ID" value="ENSLOCP00000019808.1"/>
    <property type="gene ID" value="ENSLOCG00000016073.1"/>
</dbReference>
<reference evidence="8" key="1">
    <citation type="submission" date="2011-12" db="EMBL/GenBank/DDBJ databases">
        <title>The Draft Genome of Lepisosteus oculatus.</title>
        <authorList>
            <consortium name="The Broad Institute Genome Assembly &amp; Analysis Group"/>
            <consortium name="Computational R&amp;D Group"/>
            <consortium name="and Sequencing Platform"/>
            <person name="Di Palma F."/>
            <person name="Alfoldi J."/>
            <person name="Johnson J."/>
            <person name="Berlin A."/>
            <person name="Gnerre S."/>
            <person name="Jaffe D."/>
            <person name="MacCallum I."/>
            <person name="Young S."/>
            <person name="Walker B.J."/>
            <person name="Lander E.S."/>
            <person name="Lindblad-Toh K."/>
        </authorList>
    </citation>
    <scope>NUCLEOTIDE SEQUENCE [LARGE SCALE GENOMIC DNA]</scope>
</reference>
<keyword evidence="8" id="KW-1185">Reference proteome</keyword>
<evidence type="ECO:0000256" key="4">
    <source>
        <dbReference type="ARBA" id="ARBA00023212"/>
    </source>
</evidence>
<dbReference type="STRING" id="7918.ENSLOCP00000019808"/>
<dbReference type="Proteomes" id="UP000018468">
    <property type="component" value="Linkage group LG8"/>
</dbReference>
<dbReference type="PANTHER" id="PTHR21584">
    <property type="entry name" value="DIFFERENTIAL DISPLAY AND ACTIVATED BY P53 DDA3 /G2 S PHASE EXPRESSED 1"/>
    <property type="match status" value="1"/>
</dbReference>